<comment type="caution">
    <text evidence="6">The sequence shown here is derived from an EMBL/GenBank/DDBJ whole genome shotgun (WGS) entry which is preliminary data.</text>
</comment>
<dbReference type="GO" id="GO:0045892">
    <property type="term" value="P:negative regulation of DNA-templated transcription"/>
    <property type="evidence" value="ECO:0007669"/>
    <property type="project" value="InterPro"/>
</dbReference>
<evidence type="ECO:0000256" key="3">
    <source>
        <dbReference type="ARBA" id="ARBA00023163"/>
    </source>
</evidence>
<dbReference type="GO" id="GO:0003700">
    <property type="term" value="F:DNA-binding transcription factor activity"/>
    <property type="evidence" value="ECO:0007669"/>
    <property type="project" value="TreeGrafter"/>
</dbReference>
<dbReference type="SUPFAM" id="SSF48498">
    <property type="entry name" value="Tetracyclin repressor-like, C-terminal domain"/>
    <property type="match status" value="1"/>
</dbReference>
<keyword evidence="3" id="KW-0804">Transcription</keyword>
<dbReference type="Gene3D" id="1.10.357.10">
    <property type="entry name" value="Tetracycline Repressor, domain 2"/>
    <property type="match status" value="1"/>
</dbReference>
<dbReference type="PANTHER" id="PTHR30055:SF151">
    <property type="entry name" value="TRANSCRIPTIONAL REGULATORY PROTEIN"/>
    <property type="match status" value="1"/>
</dbReference>
<dbReference type="GO" id="GO:0000976">
    <property type="term" value="F:transcription cis-regulatory region binding"/>
    <property type="evidence" value="ECO:0007669"/>
    <property type="project" value="TreeGrafter"/>
</dbReference>
<feature type="domain" description="HTH tetR-type" evidence="5">
    <location>
        <begin position="22"/>
        <end position="82"/>
    </location>
</feature>
<gene>
    <name evidence="6" type="ORF">VT50_0232020</name>
</gene>
<evidence type="ECO:0000313" key="6">
    <source>
        <dbReference type="EMBL" id="OPF72058.1"/>
    </source>
</evidence>
<dbReference type="PANTHER" id="PTHR30055">
    <property type="entry name" value="HTH-TYPE TRANSCRIPTIONAL REGULATOR RUTR"/>
    <property type="match status" value="1"/>
</dbReference>
<name>A0A1V4CWF2_9ACTN</name>
<dbReference type="InterPro" id="IPR004111">
    <property type="entry name" value="Repressor_TetR_C"/>
</dbReference>
<feature type="non-terminal residue" evidence="6">
    <location>
        <position position="214"/>
    </location>
</feature>
<dbReference type="RefSeq" id="WP_079343932.1">
    <property type="nucleotide sequence ID" value="NZ_LAKD02000111.1"/>
</dbReference>
<dbReference type="InterPro" id="IPR001647">
    <property type="entry name" value="HTH_TetR"/>
</dbReference>
<dbReference type="InterPro" id="IPR036271">
    <property type="entry name" value="Tet_transcr_reg_TetR-rel_C_sf"/>
</dbReference>
<organism evidence="6 7">
    <name type="scientific">Streptomyces antioxidans</name>
    <dbReference type="NCBI Taxonomy" id="1507734"/>
    <lineage>
        <taxon>Bacteria</taxon>
        <taxon>Bacillati</taxon>
        <taxon>Actinomycetota</taxon>
        <taxon>Actinomycetes</taxon>
        <taxon>Kitasatosporales</taxon>
        <taxon>Streptomycetaceae</taxon>
        <taxon>Streptomyces</taxon>
    </lineage>
</organism>
<dbReference type="Gene3D" id="1.10.10.60">
    <property type="entry name" value="Homeodomain-like"/>
    <property type="match status" value="1"/>
</dbReference>
<sequence>MADVRDSAPIWARSEPGARKPRFTRAQIIRVGLAIADGEGIDAVSMRRIATELGAGTMTVYHYVPSKRDLVALMTDEVMAELLLPARELTGDWRHVLTALARRTRAVFRSHPWAITGMDEQGRMSPHAMRHFEQSLAAVAGTGLDARTRVEIVGMVDDFVSGFVLKSDIEPGAEAVQSAPDALGEYLRSELSGGEYPHIQELVGDREPMAALRE</sequence>
<keyword evidence="2 4" id="KW-0238">DNA-binding</keyword>
<dbReference type="AlphaFoldDB" id="A0A1V4CWF2"/>
<dbReference type="EMBL" id="LAKD02000111">
    <property type="protein sequence ID" value="OPF72058.1"/>
    <property type="molecule type" value="Genomic_DNA"/>
</dbReference>
<dbReference type="Pfam" id="PF00440">
    <property type="entry name" value="TetR_N"/>
    <property type="match status" value="1"/>
</dbReference>
<evidence type="ECO:0000256" key="1">
    <source>
        <dbReference type="ARBA" id="ARBA00023015"/>
    </source>
</evidence>
<keyword evidence="1" id="KW-0805">Transcription regulation</keyword>
<dbReference type="InterPro" id="IPR009057">
    <property type="entry name" value="Homeodomain-like_sf"/>
</dbReference>
<dbReference type="Pfam" id="PF02909">
    <property type="entry name" value="TetR_C_1"/>
    <property type="match status" value="1"/>
</dbReference>
<evidence type="ECO:0000259" key="5">
    <source>
        <dbReference type="PROSITE" id="PS50977"/>
    </source>
</evidence>
<evidence type="ECO:0000256" key="2">
    <source>
        <dbReference type="ARBA" id="ARBA00023125"/>
    </source>
</evidence>
<dbReference type="SUPFAM" id="SSF46689">
    <property type="entry name" value="Homeodomain-like"/>
    <property type="match status" value="1"/>
</dbReference>
<keyword evidence="7" id="KW-1185">Reference proteome</keyword>
<accession>A0A1V4CWF2</accession>
<evidence type="ECO:0000256" key="4">
    <source>
        <dbReference type="PROSITE-ProRule" id="PRU00335"/>
    </source>
</evidence>
<proteinExistence type="predicted"/>
<reference evidence="6" key="1">
    <citation type="submission" date="2016-12" db="EMBL/GenBank/DDBJ databases">
        <title>Genome sequence of Streptomyces antioxidans MUSC 164.</title>
        <authorList>
            <person name="Lee L.-H."/>
            <person name="Ser H.-L."/>
        </authorList>
    </citation>
    <scope>NUCLEOTIDE SEQUENCE [LARGE SCALE GENOMIC DNA]</scope>
    <source>
        <strain evidence="6">MUSC 164</strain>
    </source>
</reference>
<dbReference type="OrthoDB" id="2570341at2"/>
<evidence type="ECO:0000313" key="7">
    <source>
        <dbReference type="Proteomes" id="UP000033615"/>
    </source>
</evidence>
<dbReference type="PROSITE" id="PS50977">
    <property type="entry name" value="HTH_TETR_2"/>
    <property type="match status" value="1"/>
</dbReference>
<protein>
    <recommendedName>
        <fullName evidence="5">HTH tetR-type domain-containing protein</fullName>
    </recommendedName>
</protein>
<feature type="DNA-binding region" description="H-T-H motif" evidence="4">
    <location>
        <begin position="45"/>
        <end position="64"/>
    </location>
</feature>
<dbReference type="InterPro" id="IPR050109">
    <property type="entry name" value="HTH-type_TetR-like_transc_reg"/>
</dbReference>
<dbReference type="Proteomes" id="UP000033615">
    <property type="component" value="Unassembled WGS sequence"/>
</dbReference>